<evidence type="ECO:0000313" key="3">
    <source>
        <dbReference type="Proteomes" id="UP000294682"/>
    </source>
</evidence>
<sequence length="439" mass="46172">MKLRISALLLAAAVLLPAVPADAAGTGITVTVREGYQCDYGVDIPFTPSPRTDSYTFALYEGNGTSGSPEVSAEVTVPSAGTVHLPLRYDVGGPSTWTLSVTAHVRSGREAFDRESTATKVFTTAPVCGCPAGTEGAFYAGDGSERSPYRVGTPQQLQHLNHTRHLAAGQHFRQTADLDFSSFGNWTPIGNATAAFTGNYDGDGYVISNLSCVQNGLDLEGLFGLVGPAKIERMGIVDSQFIENKSTGTQLCMGAFIGQSSDTTSLDQCYIKNCTISAPYASTLVRVGGLVGQSLGAISDCYVVDSSVTGSGREDDSFHVIGGGLLGTSWTHLTTAPRTSRSYTLSTAVSRFSTSTMGVFCGATLVGSVDSSCFFTPTAGLNLGTGWSGSEEGLFSATQLMSEAEFGNQSNFTAKGWDFSSVWRMDAALGYPVLRAFDR</sequence>
<dbReference type="EMBL" id="SLUK01000004">
    <property type="protein sequence ID" value="TCL43760.1"/>
    <property type="molecule type" value="Genomic_DNA"/>
</dbReference>
<organism evidence="2 3">
    <name type="scientific">Harryflintia acetispora</name>
    <dbReference type="NCBI Taxonomy" id="1849041"/>
    <lineage>
        <taxon>Bacteria</taxon>
        <taxon>Bacillati</taxon>
        <taxon>Bacillota</taxon>
        <taxon>Clostridia</taxon>
        <taxon>Eubacteriales</taxon>
        <taxon>Oscillospiraceae</taxon>
        <taxon>Harryflintia</taxon>
    </lineage>
</organism>
<comment type="caution">
    <text evidence="2">The sequence shown here is derived from an EMBL/GenBank/DDBJ whole genome shotgun (WGS) entry which is preliminary data.</text>
</comment>
<dbReference type="AlphaFoldDB" id="A0A9X8UK01"/>
<gene>
    <name evidence="2" type="ORF">EDD78_10498</name>
</gene>
<protein>
    <recommendedName>
        <fullName evidence="4">GLUG domain-containing protein</fullName>
    </recommendedName>
</protein>
<feature type="signal peptide" evidence="1">
    <location>
        <begin position="1"/>
        <end position="23"/>
    </location>
</feature>
<reference evidence="2 3" key="1">
    <citation type="submission" date="2019-03" db="EMBL/GenBank/DDBJ databases">
        <title>Genomic Encyclopedia of Type Strains, Phase IV (KMG-IV): sequencing the most valuable type-strain genomes for metagenomic binning, comparative biology and taxonomic classification.</title>
        <authorList>
            <person name="Goeker M."/>
        </authorList>
    </citation>
    <scope>NUCLEOTIDE SEQUENCE [LARGE SCALE GENOMIC DNA]</scope>
    <source>
        <strain evidence="2 3">DSM 100433</strain>
    </source>
</reference>
<keyword evidence="1" id="KW-0732">Signal</keyword>
<evidence type="ECO:0000313" key="2">
    <source>
        <dbReference type="EMBL" id="TCL43760.1"/>
    </source>
</evidence>
<dbReference type="RefSeq" id="WP_132084352.1">
    <property type="nucleotide sequence ID" value="NZ_SLUK01000004.1"/>
</dbReference>
<proteinExistence type="predicted"/>
<evidence type="ECO:0000256" key="1">
    <source>
        <dbReference type="SAM" id="SignalP"/>
    </source>
</evidence>
<accession>A0A9X8UK01</accession>
<dbReference type="Gene3D" id="2.160.20.110">
    <property type="match status" value="1"/>
</dbReference>
<keyword evidence="3" id="KW-1185">Reference proteome</keyword>
<dbReference type="Proteomes" id="UP000294682">
    <property type="component" value="Unassembled WGS sequence"/>
</dbReference>
<evidence type="ECO:0008006" key="4">
    <source>
        <dbReference type="Google" id="ProtNLM"/>
    </source>
</evidence>
<feature type="chain" id="PRO_5040875698" description="GLUG domain-containing protein" evidence="1">
    <location>
        <begin position="24"/>
        <end position="439"/>
    </location>
</feature>
<name>A0A9X8UK01_9FIRM</name>